<protein>
    <submittedName>
        <fullName evidence="2">Uncharacterized protein</fullName>
    </submittedName>
</protein>
<proteinExistence type="predicted"/>
<accession>A0A9Q3IAQ5</accession>
<comment type="caution">
    <text evidence="2">The sequence shown here is derived from an EMBL/GenBank/DDBJ whole genome shotgun (WGS) entry which is preliminary data.</text>
</comment>
<reference evidence="2" key="1">
    <citation type="submission" date="2021-03" db="EMBL/GenBank/DDBJ databases">
        <title>Draft genome sequence of rust myrtle Austropuccinia psidii MF-1, a brazilian biotype.</title>
        <authorList>
            <person name="Quecine M.C."/>
            <person name="Pachon D.M.R."/>
            <person name="Bonatelli M.L."/>
            <person name="Correr F.H."/>
            <person name="Franceschini L.M."/>
            <person name="Leite T.F."/>
            <person name="Margarido G.R.A."/>
            <person name="Almeida C.A."/>
            <person name="Ferrarezi J.A."/>
            <person name="Labate C.A."/>
        </authorList>
    </citation>
    <scope>NUCLEOTIDE SEQUENCE</scope>
    <source>
        <strain evidence="2">MF-1</strain>
    </source>
</reference>
<organism evidence="2 3">
    <name type="scientific">Austropuccinia psidii MF-1</name>
    <dbReference type="NCBI Taxonomy" id="1389203"/>
    <lineage>
        <taxon>Eukaryota</taxon>
        <taxon>Fungi</taxon>
        <taxon>Dikarya</taxon>
        <taxon>Basidiomycota</taxon>
        <taxon>Pucciniomycotina</taxon>
        <taxon>Pucciniomycetes</taxon>
        <taxon>Pucciniales</taxon>
        <taxon>Sphaerophragmiaceae</taxon>
        <taxon>Austropuccinia</taxon>
    </lineage>
</organism>
<name>A0A9Q3IAQ5_9BASI</name>
<feature type="compositionally biased region" description="Low complexity" evidence="1">
    <location>
        <begin position="57"/>
        <end position="68"/>
    </location>
</feature>
<evidence type="ECO:0000256" key="1">
    <source>
        <dbReference type="SAM" id="MobiDB-lite"/>
    </source>
</evidence>
<gene>
    <name evidence="2" type="ORF">O181_073082</name>
</gene>
<keyword evidence="3" id="KW-1185">Reference proteome</keyword>
<evidence type="ECO:0000313" key="2">
    <source>
        <dbReference type="EMBL" id="MBW0533367.1"/>
    </source>
</evidence>
<feature type="region of interest" description="Disordered" evidence="1">
    <location>
        <begin position="40"/>
        <end position="76"/>
    </location>
</feature>
<sequence length="117" mass="12523">MSPNIPLSTPITSSMNESGFNIDVGNVTSQTLSTWSIPNISLTPIPPDPTNTQMHVSEGSGSSPGISSKANPKSKSRQDFLLNACWNPVASQEPFGKSKQPNLKIPTVSRLHLGHEK</sequence>
<evidence type="ECO:0000313" key="3">
    <source>
        <dbReference type="Proteomes" id="UP000765509"/>
    </source>
</evidence>
<feature type="region of interest" description="Disordered" evidence="1">
    <location>
        <begin position="91"/>
        <end position="117"/>
    </location>
</feature>
<dbReference type="Proteomes" id="UP000765509">
    <property type="component" value="Unassembled WGS sequence"/>
</dbReference>
<dbReference type="EMBL" id="AVOT02038484">
    <property type="protein sequence ID" value="MBW0533367.1"/>
    <property type="molecule type" value="Genomic_DNA"/>
</dbReference>
<dbReference type="AlphaFoldDB" id="A0A9Q3IAQ5"/>